<gene>
    <name evidence="2" type="ORF">RD110_15400</name>
</gene>
<dbReference type="GO" id="GO:0005829">
    <property type="term" value="C:cytosol"/>
    <property type="evidence" value="ECO:0007669"/>
    <property type="project" value="TreeGrafter"/>
</dbReference>
<dbReference type="Pfam" id="PF00248">
    <property type="entry name" value="Aldo_ket_red"/>
    <property type="match status" value="1"/>
</dbReference>
<dbReference type="OrthoDB" id="9768793at2"/>
<evidence type="ECO:0000259" key="1">
    <source>
        <dbReference type="Pfam" id="PF00248"/>
    </source>
</evidence>
<sequence length="306" mass="33431">MHTIPQPQPDARPDERLRLSPLVLGLWRAGRVQLPRPRLVELIAASLDVGIDTFDLADIYGNYAGEQAFGDALAASRVPRDRVRLVSKGGVCLVSDARPAHRVKHYDNGAAHLRASLDASLQKLRTDHLDLFLVHRPDFLFDADELADTLRQMVRAGKARHVGVSNFSPSQQRLLAARLPELAANQIELSVLRRAPFEDGTLDLCQEQHCIPMAWSPLGGGALFTADAPDMQRLRTALAEVGEALGSATPDQVALAWLMRHPSGVIPVLGTTDPARVRIAAGAADLRLDRQQWYHIWQAATGCAVA</sequence>
<feature type="domain" description="NADP-dependent oxidoreductase" evidence="1">
    <location>
        <begin position="21"/>
        <end position="296"/>
    </location>
</feature>
<accession>A0A1P8JXC3</accession>
<dbReference type="PANTHER" id="PTHR43364">
    <property type="entry name" value="NADH-SPECIFIC METHYLGLYOXAL REDUCTASE-RELATED"/>
    <property type="match status" value="1"/>
</dbReference>
<proteinExistence type="predicted"/>
<dbReference type="KEGG" id="rhy:RD110_15400"/>
<dbReference type="PANTHER" id="PTHR43364:SF1">
    <property type="entry name" value="OXIDOREDUCTASE YDHF"/>
    <property type="match status" value="1"/>
</dbReference>
<keyword evidence="3" id="KW-1185">Reference proteome</keyword>
<name>A0A1P8JXC3_9BURK</name>
<dbReference type="InterPro" id="IPR050523">
    <property type="entry name" value="AKR_Detox_Biosynth"/>
</dbReference>
<dbReference type="GO" id="GO:0016491">
    <property type="term" value="F:oxidoreductase activity"/>
    <property type="evidence" value="ECO:0007669"/>
    <property type="project" value="InterPro"/>
</dbReference>
<protein>
    <recommendedName>
        <fullName evidence="1">NADP-dependent oxidoreductase domain-containing protein</fullName>
    </recommendedName>
</protein>
<dbReference type="CDD" id="cd19092">
    <property type="entry name" value="AKR_BsYcsN_EcYdhF-like"/>
    <property type="match status" value="1"/>
</dbReference>
<dbReference type="InterPro" id="IPR036812">
    <property type="entry name" value="NAD(P)_OxRdtase_dom_sf"/>
</dbReference>
<dbReference type="Proteomes" id="UP000186609">
    <property type="component" value="Chromosome"/>
</dbReference>
<organism evidence="2 3">
    <name type="scientific">Rhodoferax koreensis</name>
    <dbReference type="NCBI Taxonomy" id="1842727"/>
    <lineage>
        <taxon>Bacteria</taxon>
        <taxon>Pseudomonadati</taxon>
        <taxon>Pseudomonadota</taxon>
        <taxon>Betaproteobacteria</taxon>
        <taxon>Burkholderiales</taxon>
        <taxon>Comamonadaceae</taxon>
        <taxon>Rhodoferax</taxon>
    </lineage>
</organism>
<dbReference type="RefSeq" id="WP_076200288.1">
    <property type="nucleotide sequence ID" value="NZ_CP019236.1"/>
</dbReference>
<dbReference type="InterPro" id="IPR018170">
    <property type="entry name" value="Aldo/ket_reductase_CS"/>
</dbReference>
<dbReference type="PROSITE" id="PS00062">
    <property type="entry name" value="ALDOKETO_REDUCTASE_2"/>
    <property type="match status" value="1"/>
</dbReference>
<reference evidence="2 3" key="1">
    <citation type="submission" date="2017-01" db="EMBL/GenBank/DDBJ databases">
        <authorList>
            <person name="Mah S.A."/>
            <person name="Swanson W.J."/>
            <person name="Moy G.W."/>
            <person name="Vacquier V.D."/>
        </authorList>
    </citation>
    <scope>NUCLEOTIDE SEQUENCE [LARGE SCALE GENOMIC DNA]</scope>
    <source>
        <strain evidence="2 3">DCY110</strain>
    </source>
</reference>
<evidence type="ECO:0000313" key="3">
    <source>
        <dbReference type="Proteomes" id="UP000186609"/>
    </source>
</evidence>
<dbReference type="SUPFAM" id="SSF51430">
    <property type="entry name" value="NAD(P)-linked oxidoreductase"/>
    <property type="match status" value="1"/>
</dbReference>
<evidence type="ECO:0000313" key="2">
    <source>
        <dbReference type="EMBL" id="APW38409.1"/>
    </source>
</evidence>
<dbReference type="STRING" id="1842727.RD110_15400"/>
<dbReference type="EMBL" id="CP019236">
    <property type="protein sequence ID" value="APW38409.1"/>
    <property type="molecule type" value="Genomic_DNA"/>
</dbReference>
<dbReference type="InterPro" id="IPR023210">
    <property type="entry name" value="NADP_OxRdtase_dom"/>
</dbReference>
<dbReference type="Gene3D" id="3.20.20.100">
    <property type="entry name" value="NADP-dependent oxidoreductase domain"/>
    <property type="match status" value="1"/>
</dbReference>
<dbReference type="AlphaFoldDB" id="A0A1P8JXC3"/>